<protein>
    <submittedName>
        <fullName evidence="1">Histone-fold-containing protein</fullName>
    </submittedName>
</protein>
<gene>
    <name evidence="1" type="ORF">BJ138DRAFT_151237</name>
</gene>
<comment type="caution">
    <text evidence="1">The sequence shown here is derived from an EMBL/GenBank/DDBJ whole genome shotgun (WGS) entry which is preliminary data.</text>
</comment>
<keyword evidence="2" id="KW-1185">Reference proteome</keyword>
<evidence type="ECO:0000313" key="2">
    <source>
        <dbReference type="Proteomes" id="UP000790377"/>
    </source>
</evidence>
<reference evidence="1" key="1">
    <citation type="journal article" date="2021" name="New Phytol.">
        <title>Evolutionary innovations through gain and loss of genes in the ectomycorrhizal Boletales.</title>
        <authorList>
            <person name="Wu G."/>
            <person name="Miyauchi S."/>
            <person name="Morin E."/>
            <person name="Kuo A."/>
            <person name="Drula E."/>
            <person name="Varga T."/>
            <person name="Kohler A."/>
            <person name="Feng B."/>
            <person name="Cao Y."/>
            <person name="Lipzen A."/>
            <person name="Daum C."/>
            <person name="Hundley H."/>
            <person name="Pangilinan J."/>
            <person name="Johnson J."/>
            <person name="Barry K."/>
            <person name="LaButti K."/>
            <person name="Ng V."/>
            <person name="Ahrendt S."/>
            <person name="Min B."/>
            <person name="Choi I.G."/>
            <person name="Park H."/>
            <person name="Plett J.M."/>
            <person name="Magnuson J."/>
            <person name="Spatafora J.W."/>
            <person name="Nagy L.G."/>
            <person name="Henrissat B."/>
            <person name="Grigoriev I.V."/>
            <person name="Yang Z.L."/>
            <person name="Xu J."/>
            <person name="Martin F.M."/>
        </authorList>
    </citation>
    <scope>NUCLEOTIDE SEQUENCE</scope>
    <source>
        <strain evidence="1">ATCC 28755</strain>
    </source>
</reference>
<sequence length="276" mass="28843">MPRKDAGTTPISAQAQQDFVTDGIDTYELPKSLVTKIAKSAIPDNAKLQKETVLSLVKGSTVFINYLAATAHDVAQSKQHKSISASDVLRALEIIEFGDLVGGLSGELLVYRENAKTDKGRKSGAASAPGKAASARASASKAASTKASSSKPKPAPSISAPVRGKEKEKATASPFTSVPRPVSSVSAVPNGGEEDGVEEDGLDEGDEGMEEGEGELDEAEDENVDDEEDGVEEDIEEDEDEPEDEQDPAGADAMALEEDELRRDARGLEGAAGGDE</sequence>
<name>A0ACB8A9E9_9AGAM</name>
<evidence type="ECO:0000313" key="1">
    <source>
        <dbReference type="EMBL" id="KAH7910074.1"/>
    </source>
</evidence>
<dbReference type="Proteomes" id="UP000790377">
    <property type="component" value="Unassembled WGS sequence"/>
</dbReference>
<accession>A0ACB8A9E9</accession>
<organism evidence="1 2">
    <name type="scientific">Hygrophoropsis aurantiaca</name>
    <dbReference type="NCBI Taxonomy" id="72124"/>
    <lineage>
        <taxon>Eukaryota</taxon>
        <taxon>Fungi</taxon>
        <taxon>Dikarya</taxon>
        <taxon>Basidiomycota</taxon>
        <taxon>Agaricomycotina</taxon>
        <taxon>Agaricomycetes</taxon>
        <taxon>Agaricomycetidae</taxon>
        <taxon>Boletales</taxon>
        <taxon>Coniophorineae</taxon>
        <taxon>Hygrophoropsidaceae</taxon>
        <taxon>Hygrophoropsis</taxon>
    </lineage>
</organism>
<proteinExistence type="predicted"/>
<dbReference type="EMBL" id="MU267728">
    <property type="protein sequence ID" value="KAH7910074.1"/>
    <property type="molecule type" value="Genomic_DNA"/>
</dbReference>